<dbReference type="Pfam" id="PF08447">
    <property type="entry name" value="PAS_3"/>
    <property type="match status" value="2"/>
</dbReference>
<evidence type="ECO:0000256" key="7">
    <source>
        <dbReference type="ARBA" id="ARBA00023163"/>
    </source>
</evidence>
<gene>
    <name evidence="11" type="ORF">N0B31_01465</name>
</gene>
<dbReference type="SMART" id="SM00091">
    <property type="entry name" value="PAS"/>
    <property type="match status" value="5"/>
</dbReference>
<evidence type="ECO:0000256" key="2">
    <source>
        <dbReference type="ARBA" id="ARBA00012438"/>
    </source>
</evidence>
<dbReference type="GeneID" id="74941049"/>
<feature type="domain" description="PAC" evidence="10">
    <location>
        <begin position="505"/>
        <end position="556"/>
    </location>
</feature>
<keyword evidence="4" id="KW-0808">Transferase</keyword>
<feature type="domain" description="PAS" evidence="9">
    <location>
        <begin position="671"/>
        <end position="744"/>
    </location>
</feature>
<evidence type="ECO:0000256" key="1">
    <source>
        <dbReference type="ARBA" id="ARBA00000085"/>
    </source>
</evidence>
<dbReference type="Proteomes" id="UP001057580">
    <property type="component" value="Chromosome"/>
</dbReference>
<feature type="compositionally biased region" description="Basic and acidic residues" evidence="8">
    <location>
        <begin position="1045"/>
        <end position="1055"/>
    </location>
</feature>
<keyword evidence="5" id="KW-0418">Kinase</keyword>
<evidence type="ECO:0000313" key="11">
    <source>
        <dbReference type="EMBL" id="UWM54959.1"/>
    </source>
</evidence>
<evidence type="ECO:0000313" key="12">
    <source>
        <dbReference type="Proteomes" id="UP001057580"/>
    </source>
</evidence>
<dbReference type="Gene3D" id="3.30.450.40">
    <property type="match status" value="2"/>
</dbReference>
<dbReference type="EC" id="2.7.13.3" evidence="2"/>
<dbReference type="InterPro" id="IPR000700">
    <property type="entry name" value="PAS-assoc_C"/>
</dbReference>
<dbReference type="GO" id="GO:0004673">
    <property type="term" value="F:protein histidine kinase activity"/>
    <property type="evidence" value="ECO:0007669"/>
    <property type="project" value="UniProtKB-EC"/>
</dbReference>
<dbReference type="Pfam" id="PF13426">
    <property type="entry name" value="PAS_9"/>
    <property type="match status" value="1"/>
</dbReference>
<feature type="domain" description="PAS" evidence="9">
    <location>
        <begin position="142"/>
        <end position="216"/>
    </location>
</feature>
<feature type="domain" description="PAC" evidence="10">
    <location>
        <begin position="627"/>
        <end position="677"/>
    </location>
</feature>
<evidence type="ECO:0000256" key="5">
    <source>
        <dbReference type="ARBA" id="ARBA00022777"/>
    </source>
</evidence>
<evidence type="ECO:0000256" key="4">
    <source>
        <dbReference type="ARBA" id="ARBA00022679"/>
    </source>
</evidence>
<dbReference type="InterPro" id="IPR052162">
    <property type="entry name" value="Sensor_kinase/Photoreceptor"/>
</dbReference>
<protein>
    <recommendedName>
        <fullName evidence="2">histidine kinase</fullName>
        <ecNumber evidence="2">2.7.13.3</ecNumber>
    </recommendedName>
</protein>
<sequence>MSDVSEDRLGELGQTEDWFRLVTENVDAVVFLARVADLEVEYVSPAYEAVLDASTDRLYEDPWSFLEALHPADRAAYRADTASMVDAFESGTYDDRYVDEYRVGEESDPTSWIRVERYPVVEDGSVDRFVGIVADVTDRRELERTYRDVFEGVSDGLVVHDPETGEILEVNGRYCELTGYDRSELVGDDIGLIVTDRTAHALDVARERIDRAREEGPQLFEFEGERKDGGVFVGEVHLSLVELWGEERVLASVRDVTERKRHERIVRSLHESTERLQNARTREAVCEAAVDAASEVLDLSMPACWLAAGSGDRPVLEPVAASQSAWSVPGGPGRLEPGMRPYEAYERGETLVYTPSDHREESTLEVGVLVPLGDHGLLGAADPAVEEYDDVVVDAARTLGRHATAALDRVTRAAERRESERRLRTVLERIDEAVLLTDEGHLERETTAPDSLTSGYEAIWGRPYDAILGSGGVLGTIHPADREAYRETFEGVLDAMDRRESPGGQSVEYRIHRPDGECRWLRSDVYPLLWDEAGHRVAVVTRDITERRRREREYEQIFDGVQDAITVHDPETGEVVDANAAAHDLFGYAPGELTGLGVGDLSATNEGFTTERGRAVIHEVMETGESTTLEWLSETADGEHRWLEVKGTPAEVGGAPVYVSMIRDVTERKRTERHLQRIADRVDEVVYMASADMTAVDYVSPGYEDIWGHPVEQLYEEPFSFVDGIHPEDRESYRDGMERMLSDVERGDPRERYEFEYRVERPDGEVRWAEAAAYPLRGPSGAVDRIVGTIRDVTERERRRRTLSSFHDATRELTEAASREAASTRAVEAAEELLGLPFVGVHLYEESSGALEPAAATDSLRERAPSLPAFDPGDGRPWAVFVEGEAVLGDGEAGPATDVYGPEVPAPALVLPLGQHGVMLVAAPDHEFEGETVELAQILAATLEAALNHVRGRDELAEREERLASTRERADRLERLNTVIREIEQATVDHASRDAIEQSLCERLTAVEEYEAAWVLEPDAAATDLRPWTRAGESGPVGSATVDLPDDRPADHPAAEAHASASPAVVQHLATGAGTDAFGGTGEEWRKRLLRAGYQSLVAVPLAYDGTVHGVVCVVATDPSAFEERTEAVLAELGRSVGHAIAVLERQTALESDTTVELEFETDDESLLFVALAAETGGTVSLERTVRRSDGSFSAFYTVEDVSPARALEVARGVCGPESVTRVSADEAGSASLLEVTTERWFGTPFAERGAVVRTATATATPSESGRLVVEAPRGTDVRSLVESVRESHPRTELVAQRTQERAVESLLELRDRLDDRLTDRQMEVVETAYSAGYFAWPRENSGEEVASLLGVTQPTFNKHLRAAEREAFGMLLEWTASE</sequence>
<evidence type="ECO:0000256" key="6">
    <source>
        <dbReference type="ARBA" id="ARBA00023015"/>
    </source>
</evidence>
<feature type="domain" description="PAC" evidence="10">
    <location>
        <begin position="97"/>
        <end position="148"/>
    </location>
</feature>
<dbReference type="Pfam" id="PF15915">
    <property type="entry name" value="BAT"/>
    <property type="match status" value="1"/>
</dbReference>
<dbReference type="Gene3D" id="3.30.450.20">
    <property type="entry name" value="PAS domain"/>
    <property type="match status" value="5"/>
</dbReference>
<evidence type="ECO:0000256" key="8">
    <source>
        <dbReference type="SAM" id="MobiDB-lite"/>
    </source>
</evidence>
<feature type="domain" description="PAS" evidence="9">
    <location>
        <begin position="419"/>
        <end position="496"/>
    </location>
</feature>
<evidence type="ECO:0000256" key="3">
    <source>
        <dbReference type="ARBA" id="ARBA00022553"/>
    </source>
</evidence>
<dbReference type="NCBIfam" id="TIGR00229">
    <property type="entry name" value="sensory_box"/>
    <property type="match status" value="4"/>
</dbReference>
<feature type="region of interest" description="Disordered" evidence="8">
    <location>
        <begin position="1027"/>
        <end position="1063"/>
    </location>
</feature>
<dbReference type="CDD" id="cd00130">
    <property type="entry name" value="PAS"/>
    <property type="match status" value="4"/>
</dbReference>
<dbReference type="PROSITE" id="PS50112">
    <property type="entry name" value="PAS"/>
    <property type="match status" value="4"/>
</dbReference>
<evidence type="ECO:0000259" key="10">
    <source>
        <dbReference type="PROSITE" id="PS50113"/>
    </source>
</evidence>
<dbReference type="PANTHER" id="PTHR43304">
    <property type="entry name" value="PHYTOCHROME-LIKE PROTEIN CPH1"/>
    <property type="match status" value="1"/>
</dbReference>
<keyword evidence="12" id="KW-1185">Reference proteome</keyword>
<dbReference type="InterPro" id="IPR000014">
    <property type="entry name" value="PAS"/>
</dbReference>
<name>A0A9E7R3B3_9EURY</name>
<dbReference type="InterPro" id="IPR035965">
    <property type="entry name" value="PAS-like_dom_sf"/>
</dbReference>
<dbReference type="Pfam" id="PF04967">
    <property type="entry name" value="HTH_10"/>
    <property type="match status" value="1"/>
</dbReference>
<dbReference type="InterPro" id="IPR013656">
    <property type="entry name" value="PAS_4"/>
</dbReference>
<feature type="domain" description="PAC" evidence="10">
    <location>
        <begin position="753"/>
        <end position="805"/>
    </location>
</feature>
<dbReference type="SUPFAM" id="SSF55785">
    <property type="entry name" value="PYP-like sensor domain (PAS domain)"/>
    <property type="match status" value="5"/>
</dbReference>
<dbReference type="InterPro" id="IPR013655">
    <property type="entry name" value="PAS_fold_3"/>
</dbReference>
<dbReference type="InterPro" id="IPR029016">
    <property type="entry name" value="GAF-like_dom_sf"/>
</dbReference>
<dbReference type="PROSITE" id="PS50113">
    <property type="entry name" value="PAC"/>
    <property type="match status" value="4"/>
</dbReference>
<dbReference type="InterPro" id="IPR003018">
    <property type="entry name" value="GAF"/>
</dbReference>
<dbReference type="InterPro" id="IPR031803">
    <property type="entry name" value="BAT_GAF/HTH-assoc"/>
</dbReference>
<keyword evidence="3" id="KW-0597">Phosphoprotein</keyword>
<keyword evidence="7" id="KW-0804">Transcription</keyword>
<feature type="domain" description="PAS" evidence="9">
    <location>
        <begin position="550"/>
        <end position="595"/>
    </location>
</feature>
<dbReference type="PANTHER" id="PTHR43304:SF1">
    <property type="entry name" value="PAC DOMAIN-CONTAINING PROTEIN"/>
    <property type="match status" value="1"/>
</dbReference>
<dbReference type="SMART" id="SM00086">
    <property type="entry name" value="PAC"/>
    <property type="match status" value="5"/>
</dbReference>
<comment type="catalytic activity">
    <reaction evidence="1">
        <text>ATP + protein L-histidine = ADP + protein N-phospho-L-histidine.</text>
        <dbReference type="EC" id="2.7.13.3"/>
    </reaction>
</comment>
<organism evidence="11 12">
    <name type="scientific">Salinirubellus salinus</name>
    <dbReference type="NCBI Taxonomy" id="1364945"/>
    <lineage>
        <taxon>Archaea</taxon>
        <taxon>Methanobacteriati</taxon>
        <taxon>Methanobacteriota</taxon>
        <taxon>Stenosarchaea group</taxon>
        <taxon>Halobacteria</taxon>
        <taxon>Halobacteriales</taxon>
        <taxon>Natronomonadaceae</taxon>
        <taxon>Salinirubellus</taxon>
    </lineage>
</organism>
<dbReference type="KEGG" id="ssai:N0B31_01465"/>
<dbReference type="InterPro" id="IPR007050">
    <property type="entry name" value="HTH_bacterioopsin"/>
</dbReference>
<accession>A0A9E7R3B3</accession>
<evidence type="ECO:0000259" key="9">
    <source>
        <dbReference type="PROSITE" id="PS50112"/>
    </source>
</evidence>
<dbReference type="Pfam" id="PF08448">
    <property type="entry name" value="PAS_4"/>
    <property type="match status" value="1"/>
</dbReference>
<dbReference type="EMBL" id="CP104003">
    <property type="protein sequence ID" value="UWM54959.1"/>
    <property type="molecule type" value="Genomic_DNA"/>
</dbReference>
<dbReference type="InterPro" id="IPR001610">
    <property type="entry name" value="PAC"/>
</dbReference>
<proteinExistence type="predicted"/>
<reference evidence="11" key="1">
    <citation type="submission" date="2022-09" db="EMBL/GenBank/DDBJ databases">
        <title>Diverse halophilic archaea isolated from saline environments.</title>
        <authorList>
            <person name="Cui H.-L."/>
        </authorList>
    </citation>
    <scope>NUCLEOTIDE SEQUENCE</scope>
    <source>
        <strain evidence="11">ZS-35-S2</strain>
    </source>
</reference>
<dbReference type="Pfam" id="PF13185">
    <property type="entry name" value="GAF_2"/>
    <property type="match status" value="2"/>
</dbReference>
<dbReference type="SUPFAM" id="SSF55781">
    <property type="entry name" value="GAF domain-like"/>
    <property type="match status" value="2"/>
</dbReference>
<keyword evidence="6" id="KW-0805">Transcription regulation</keyword>
<dbReference type="RefSeq" id="WP_260594011.1">
    <property type="nucleotide sequence ID" value="NZ_CP104003.1"/>
</dbReference>